<dbReference type="Proteomes" id="UP001558713">
    <property type="component" value="Unassembled WGS sequence"/>
</dbReference>
<evidence type="ECO:0000256" key="8">
    <source>
        <dbReference type="SAM" id="MobiDB-lite"/>
    </source>
</evidence>
<keyword evidence="7" id="KW-0695">RNA-directed DNA polymerase</keyword>
<keyword evidence="5" id="KW-0255">Endonuclease</keyword>
<dbReference type="Gene3D" id="3.30.420.10">
    <property type="entry name" value="Ribonuclease H-like superfamily/Ribonuclease H"/>
    <property type="match status" value="1"/>
</dbReference>
<dbReference type="InterPro" id="IPR036397">
    <property type="entry name" value="RNaseH_sf"/>
</dbReference>
<dbReference type="CDD" id="cd00303">
    <property type="entry name" value="retropepsin_like"/>
    <property type="match status" value="1"/>
</dbReference>
<evidence type="ECO:0000256" key="3">
    <source>
        <dbReference type="ARBA" id="ARBA00022695"/>
    </source>
</evidence>
<evidence type="ECO:0000256" key="1">
    <source>
        <dbReference type="ARBA" id="ARBA00012493"/>
    </source>
</evidence>
<evidence type="ECO:0000256" key="2">
    <source>
        <dbReference type="ARBA" id="ARBA00022679"/>
    </source>
</evidence>
<keyword evidence="3" id="KW-0548">Nucleotidyltransferase</keyword>
<dbReference type="EC" id="2.7.7.49" evidence="1"/>
<dbReference type="InterPro" id="IPR043502">
    <property type="entry name" value="DNA/RNA_pol_sf"/>
</dbReference>
<dbReference type="PROSITE" id="PS50994">
    <property type="entry name" value="INTEGRASE"/>
    <property type="match status" value="1"/>
</dbReference>
<dbReference type="EMBL" id="JBANAX010000197">
    <property type="protein sequence ID" value="KAL1218836.1"/>
    <property type="molecule type" value="Genomic_DNA"/>
</dbReference>
<dbReference type="Pfam" id="PF17917">
    <property type="entry name" value="RT_RNaseH"/>
    <property type="match status" value="1"/>
</dbReference>
<feature type="compositionally biased region" description="Polar residues" evidence="8">
    <location>
        <begin position="31"/>
        <end position="42"/>
    </location>
</feature>
<feature type="domain" description="Reverse transcriptase" evidence="9">
    <location>
        <begin position="402"/>
        <end position="581"/>
    </location>
</feature>
<sequence length="1222" mass="139555">MGLQTVWTVQEASSLALKAELIEKSPRNFTSFRRYSPQSNSELIGDKEKNAVTKDANLGNKGAGSSNNGSNNTQQSKAPIQKQGNSYARPSIDKCFRCQGQGHKSNVCPTRKTLALLEGNEDHEEEEEYEGVEYAEEETNEVLNLVLQKILLTSKEEGQRKRLFQTRCTINNKLCNLIVDNGSTENLVFQKLVDYFKIPTEPHEKPYSLGWVKRGSQVRVSMTCKVPISIGKHYKEEIFCDVIDMDVCHILLGRPWQYDNDVTHRGRDNTLFFTWKGHKIAMAPVKYLDQTLEKKNSNFLVMAHNEKDLEEAIKETGCFCPVVVKGLMSAVTAEPSIPTEILEILDGFKELIADELPQELPPMRDVQHQIDLIPGSSLPNLPHYRMSPKENEILRERIEDLLRKGFIRESMSPCAVPVLLVPKKGNQWRMCVDSRAINKITIKYRFPIPRLEDMLDELTGSKVFSKIDLRSGYHQIRIRPGDEWKTAFKSKDGLYEWLVMPFGMSNAPSTFMRLMNQVLRPFTGSFVVVYFDDILIYSKTKGEHLEHVQQVLQVLQENKLYVNLKKCTFSANKLLFLGFVVGEEGIQVDEDKVKTIRDWPAPKSVTEVRSFHGLATFYRRFVRDFSTINAPITECLKKGKFNWGSEQEKSFALIKEKLCTAPVLALPDFEKIFQVECDASGVGIGAVLSREKRPIAFFGEKLSEARQKWSTYDQEFYAVFRALRQWEHYLIQREFILFTDHQALKFLHSQKVINKMHARWVSFLQKFPFVIQHKSGALNRVADALSRRASLLITLAHEVVGFEFLKDLYENDTEFKELWIKCIAKHPCADFHVLDGYLFKGDRLCIPCSSLREKLIRDLHGGGLSGHLGRDKTIASLEERYYWPHLRKDTGTIIKRCYICQVSKGQSQNTGLYMPLPVPDDIWQDLSMDFVLGLPRTQRGVDSVFVVVDRFSKMTHFIACKKTNDASNIAKLFFREVVRLHGVPKSIVSDRDTKFLSHFWITLWRMFGTALNRSSTAHPQTDGQTEVTNRTLGNMIQSVCGDKPKQWDLALPQVEFAYNSAMHSATGKSPFSLVYTSVPKHVVDLVKLPKAPGFSASAETMAKEILAVKEAVKAKLEATGKKNKAAADKHKRLKVFKGDDVMVFLRRERFPVGIYSKLQPRKYGPFKVIRKINDNAYVVALPESMNISNTFNVADIHEYHADEVLYPEENLGASSSSWRRPM</sequence>
<name>A0ABD1BNX7_CARAN</name>
<dbReference type="InterPro" id="IPR041588">
    <property type="entry name" value="Integrase_H2C2"/>
</dbReference>
<keyword evidence="6" id="KW-0378">Hydrolase</keyword>
<dbReference type="Pfam" id="PF24626">
    <property type="entry name" value="SH3_Tf2-1"/>
    <property type="match status" value="1"/>
</dbReference>
<accession>A0ABD1BNX7</accession>
<keyword evidence="2" id="KW-0808">Transferase</keyword>
<dbReference type="Gene3D" id="3.30.70.270">
    <property type="match status" value="2"/>
</dbReference>
<evidence type="ECO:0000256" key="7">
    <source>
        <dbReference type="ARBA" id="ARBA00022918"/>
    </source>
</evidence>
<dbReference type="CDD" id="cd01647">
    <property type="entry name" value="RT_LTR"/>
    <property type="match status" value="1"/>
</dbReference>
<dbReference type="PANTHER" id="PTHR35046:SF26">
    <property type="entry name" value="RNA-DIRECTED DNA POLYMERASE"/>
    <property type="match status" value="1"/>
</dbReference>
<dbReference type="CDD" id="cd09274">
    <property type="entry name" value="RNase_HI_RT_Ty3"/>
    <property type="match status" value="1"/>
</dbReference>
<organism evidence="11 12">
    <name type="scientific">Cardamine amara subsp. amara</name>
    <dbReference type="NCBI Taxonomy" id="228776"/>
    <lineage>
        <taxon>Eukaryota</taxon>
        <taxon>Viridiplantae</taxon>
        <taxon>Streptophyta</taxon>
        <taxon>Embryophyta</taxon>
        <taxon>Tracheophyta</taxon>
        <taxon>Spermatophyta</taxon>
        <taxon>Magnoliopsida</taxon>
        <taxon>eudicotyledons</taxon>
        <taxon>Gunneridae</taxon>
        <taxon>Pentapetalae</taxon>
        <taxon>rosids</taxon>
        <taxon>malvids</taxon>
        <taxon>Brassicales</taxon>
        <taxon>Brassicaceae</taxon>
        <taxon>Cardamineae</taxon>
        <taxon>Cardamine</taxon>
    </lineage>
</organism>
<dbReference type="InterPro" id="IPR056924">
    <property type="entry name" value="SH3_Tf2-1"/>
</dbReference>
<dbReference type="InterPro" id="IPR001584">
    <property type="entry name" value="Integrase_cat-core"/>
</dbReference>
<dbReference type="SUPFAM" id="SSF56672">
    <property type="entry name" value="DNA/RNA polymerases"/>
    <property type="match status" value="1"/>
</dbReference>
<dbReference type="InterPro" id="IPR000477">
    <property type="entry name" value="RT_dom"/>
</dbReference>
<keyword evidence="4" id="KW-0540">Nuclease</keyword>
<dbReference type="GO" id="GO:0003964">
    <property type="term" value="F:RNA-directed DNA polymerase activity"/>
    <property type="evidence" value="ECO:0007669"/>
    <property type="project" value="UniProtKB-KW"/>
</dbReference>
<dbReference type="Pfam" id="PF17921">
    <property type="entry name" value="Integrase_H2C2"/>
    <property type="match status" value="1"/>
</dbReference>
<evidence type="ECO:0000313" key="11">
    <source>
        <dbReference type="EMBL" id="KAL1218836.1"/>
    </source>
</evidence>
<dbReference type="PROSITE" id="PS50878">
    <property type="entry name" value="RT_POL"/>
    <property type="match status" value="1"/>
</dbReference>
<reference evidence="11 12" key="1">
    <citation type="submission" date="2024-04" db="EMBL/GenBank/DDBJ databases">
        <title>Genome assembly C_amara_ONT_v2.</title>
        <authorList>
            <person name="Yant L."/>
            <person name="Moore C."/>
            <person name="Slenker M."/>
        </authorList>
    </citation>
    <scope>NUCLEOTIDE SEQUENCE [LARGE SCALE GENOMIC DNA]</scope>
    <source>
        <tissue evidence="11">Leaf</tissue>
    </source>
</reference>
<dbReference type="Pfam" id="PF00078">
    <property type="entry name" value="RVT_1"/>
    <property type="match status" value="1"/>
</dbReference>
<evidence type="ECO:0000256" key="4">
    <source>
        <dbReference type="ARBA" id="ARBA00022722"/>
    </source>
</evidence>
<dbReference type="InterPro" id="IPR021109">
    <property type="entry name" value="Peptidase_aspartic_dom_sf"/>
</dbReference>
<dbReference type="AlphaFoldDB" id="A0ABD1BNX7"/>
<feature type="domain" description="Integrase catalytic" evidence="10">
    <location>
        <begin position="913"/>
        <end position="1078"/>
    </location>
</feature>
<gene>
    <name evidence="11" type="ORF">V5N11_003857</name>
</gene>
<feature type="compositionally biased region" description="Low complexity" evidence="8">
    <location>
        <begin position="57"/>
        <end position="72"/>
    </location>
</feature>
<comment type="caution">
    <text evidence="11">The sequence shown here is derived from an EMBL/GenBank/DDBJ whole genome shotgun (WGS) entry which is preliminary data.</text>
</comment>
<evidence type="ECO:0000259" key="9">
    <source>
        <dbReference type="PROSITE" id="PS50878"/>
    </source>
</evidence>
<dbReference type="GO" id="GO:0004519">
    <property type="term" value="F:endonuclease activity"/>
    <property type="evidence" value="ECO:0007669"/>
    <property type="project" value="UniProtKB-KW"/>
</dbReference>
<evidence type="ECO:0000256" key="5">
    <source>
        <dbReference type="ARBA" id="ARBA00022759"/>
    </source>
</evidence>
<dbReference type="InterPro" id="IPR041373">
    <property type="entry name" value="RT_RNaseH"/>
</dbReference>
<feature type="compositionally biased region" description="Polar residues" evidence="8">
    <location>
        <begin position="73"/>
        <end position="86"/>
    </location>
</feature>
<protein>
    <recommendedName>
        <fullName evidence="1">RNA-directed DNA polymerase</fullName>
        <ecNumber evidence="1">2.7.7.49</ecNumber>
    </recommendedName>
</protein>
<dbReference type="FunFam" id="3.30.70.270:FF:000020">
    <property type="entry name" value="Transposon Tf2-6 polyprotein-like Protein"/>
    <property type="match status" value="1"/>
</dbReference>
<dbReference type="PANTHER" id="PTHR35046">
    <property type="entry name" value="ZINC KNUCKLE (CCHC-TYPE) FAMILY PROTEIN"/>
    <property type="match status" value="1"/>
</dbReference>
<dbReference type="Gene3D" id="1.10.340.70">
    <property type="match status" value="1"/>
</dbReference>
<evidence type="ECO:0000313" key="12">
    <source>
        <dbReference type="Proteomes" id="UP001558713"/>
    </source>
</evidence>
<proteinExistence type="predicted"/>
<dbReference type="Gene3D" id="3.10.10.10">
    <property type="entry name" value="HIV Type 1 Reverse Transcriptase, subunit A, domain 1"/>
    <property type="match status" value="1"/>
</dbReference>
<dbReference type="SUPFAM" id="SSF53098">
    <property type="entry name" value="Ribonuclease H-like"/>
    <property type="match status" value="1"/>
</dbReference>
<dbReference type="GO" id="GO:0016787">
    <property type="term" value="F:hydrolase activity"/>
    <property type="evidence" value="ECO:0007669"/>
    <property type="project" value="UniProtKB-KW"/>
</dbReference>
<evidence type="ECO:0000259" key="10">
    <source>
        <dbReference type="PROSITE" id="PS50994"/>
    </source>
</evidence>
<feature type="region of interest" description="Disordered" evidence="8">
    <location>
        <begin position="31"/>
        <end position="50"/>
    </location>
</feature>
<feature type="region of interest" description="Disordered" evidence="8">
    <location>
        <begin position="55"/>
        <end position="86"/>
    </location>
</feature>
<dbReference type="InterPro" id="IPR012337">
    <property type="entry name" value="RNaseH-like_sf"/>
</dbReference>
<dbReference type="InterPro" id="IPR043128">
    <property type="entry name" value="Rev_trsase/Diguanyl_cyclase"/>
</dbReference>
<keyword evidence="12" id="KW-1185">Reference proteome</keyword>
<evidence type="ECO:0000256" key="6">
    <source>
        <dbReference type="ARBA" id="ARBA00022801"/>
    </source>
</evidence>
<dbReference type="Gene3D" id="2.40.70.10">
    <property type="entry name" value="Acid Proteases"/>
    <property type="match status" value="1"/>
</dbReference>